<evidence type="ECO:0000256" key="1">
    <source>
        <dbReference type="SAM" id="Phobius"/>
    </source>
</evidence>
<dbReference type="EMBL" id="KP795634">
    <property type="protein sequence ID" value="AKN39088.1"/>
    <property type="molecule type" value="Genomic_DNA"/>
</dbReference>
<accession>A0A0H3ZRT6</accession>
<keyword evidence="1" id="KW-1133">Transmembrane helix</keyword>
<sequence>MDSVIKKEKLAIKSLLNGLLSLMVFAMLLTNIILGGALYSAVSGKSRTLVPPSISQAFTVSDGQIDDAYLLMMADYFLFLKLNVTPANVDRQYGALLDYVNEEDWSAIQPKLSREALTIIENNISSHFNPSGTARVSLDTLQVHIQGSLQKYVGSRPLEPDDKWYEVTMRYDYGLISLHSITEIEVKQE</sequence>
<name>A0A0H3ZRT6_9VIBR</name>
<dbReference type="NCBIfam" id="TIGR02761">
    <property type="entry name" value="TraE_TIGR"/>
    <property type="match status" value="1"/>
</dbReference>
<feature type="transmembrane region" description="Helical" evidence="1">
    <location>
        <begin position="20"/>
        <end position="42"/>
    </location>
</feature>
<dbReference type="InterPro" id="IPR007973">
    <property type="entry name" value="Pilus_assembly_TraE"/>
</dbReference>
<evidence type="ECO:0000313" key="2">
    <source>
        <dbReference type="EMBL" id="AKN39088.1"/>
    </source>
</evidence>
<keyword evidence="1" id="KW-0812">Transmembrane</keyword>
<protein>
    <submittedName>
        <fullName evidence="2">IncF plasmid conjugative transfer pilus assemblyprotein TraE</fullName>
    </submittedName>
</protein>
<organism evidence="2">
    <name type="scientific">Vibrio genomosp. F6</name>
    <dbReference type="NCBI Taxonomy" id="723172"/>
    <lineage>
        <taxon>Bacteria</taxon>
        <taxon>Pseudomonadati</taxon>
        <taxon>Pseudomonadota</taxon>
        <taxon>Gammaproteobacteria</taxon>
        <taxon>Vibrionales</taxon>
        <taxon>Vibrionaceae</taxon>
        <taxon>Vibrio</taxon>
    </lineage>
</organism>
<dbReference type="Pfam" id="PF05309">
    <property type="entry name" value="TraE"/>
    <property type="match status" value="1"/>
</dbReference>
<reference evidence="2" key="1">
    <citation type="journal article" date="2015" name="MBio">
        <title>Eco-Evolutionary Dynamics of Episomes among Ecologically Cohesive Bacterial Populations.</title>
        <authorList>
            <person name="Xue H."/>
            <person name="Cordero O.X."/>
            <person name="Camas F.M."/>
            <person name="Trimble W."/>
            <person name="Meyer F."/>
            <person name="Guglielmini J."/>
            <person name="Rocha E.P."/>
            <person name="Polz M.F."/>
        </authorList>
    </citation>
    <scope>NUCLEOTIDE SEQUENCE</scope>
    <source>
        <strain evidence="2">FF_110</strain>
    </source>
</reference>
<proteinExistence type="predicted"/>
<dbReference type="AlphaFoldDB" id="A0A0H3ZRT6"/>
<keyword evidence="1" id="KW-0472">Membrane</keyword>